<dbReference type="InterPro" id="IPR024775">
    <property type="entry name" value="DinB-like"/>
</dbReference>
<sequence>MMEVHLFAVQGVCRYKSEDMKADKELREHLVKLMRMGQAYRPASELLQGLQADEAGQVLEQLPYTIWQLLEHLRFTQYDILDFCRNPDYQEPAWPDDYWPPEEAPADQKALDHTLQQIRRDLEEMVQLVQDPKQDLFTPIPHGDGQTLLREAMLVAEHNAYHLEQVVVLRRLLGASF</sequence>
<keyword evidence="3" id="KW-1185">Reference proteome</keyword>
<organism evidence="2 3">
    <name type="scientific">Pontibacter ramchanderi</name>
    <dbReference type="NCBI Taxonomy" id="1179743"/>
    <lineage>
        <taxon>Bacteria</taxon>
        <taxon>Pseudomonadati</taxon>
        <taxon>Bacteroidota</taxon>
        <taxon>Cytophagia</taxon>
        <taxon>Cytophagales</taxon>
        <taxon>Hymenobacteraceae</taxon>
        <taxon>Pontibacter</taxon>
    </lineage>
</organism>
<name>A0A2N3V317_9BACT</name>
<evidence type="ECO:0000259" key="1">
    <source>
        <dbReference type="Pfam" id="PF12867"/>
    </source>
</evidence>
<comment type="caution">
    <text evidence="2">The sequence shown here is derived from an EMBL/GenBank/DDBJ whole genome shotgun (WGS) entry which is preliminary data.</text>
</comment>
<dbReference type="AlphaFoldDB" id="A0A2N3V317"/>
<evidence type="ECO:0000313" key="2">
    <source>
        <dbReference type="EMBL" id="PKV76014.1"/>
    </source>
</evidence>
<feature type="domain" description="DinB-like" evidence="1">
    <location>
        <begin position="40"/>
        <end position="166"/>
    </location>
</feature>
<dbReference type="EMBL" id="PJMU01000001">
    <property type="protein sequence ID" value="PKV76014.1"/>
    <property type="molecule type" value="Genomic_DNA"/>
</dbReference>
<evidence type="ECO:0000313" key="3">
    <source>
        <dbReference type="Proteomes" id="UP000233782"/>
    </source>
</evidence>
<reference evidence="2 3" key="1">
    <citation type="submission" date="2017-12" db="EMBL/GenBank/DDBJ databases">
        <title>Genomic Encyclopedia of Type Strains, Phase III (KMG-III): the genomes of soil and plant-associated and newly described type strains.</title>
        <authorList>
            <person name="Whitman W."/>
        </authorList>
    </citation>
    <scope>NUCLEOTIDE SEQUENCE [LARGE SCALE GENOMIC DNA]</scope>
    <source>
        <strain evidence="2 3">LP43</strain>
    </source>
</reference>
<dbReference type="Proteomes" id="UP000233782">
    <property type="component" value="Unassembled WGS sequence"/>
</dbReference>
<proteinExistence type="predicted"/>
<dbReference type="SUPFAM" id="SSF109854">
    <property type="entry name" value="DinB/YfiT-like putative metalloenzymes"/>
    <property type="match status" value="1"/>
</dbReference>
<gene>
    <name evidence="2" type="ORF">BD749_0964</name>
</gene>
<dbReference type="InterPro" id="IPR034660">
    <property type="entry name" value="DinB/YfiT-like"/>
</dbReference>
<dbReference type="Pfam" id="PF12867">
    <property type="entry name" value="DinB_2"/>
    <property type="match status" value="1"/>
</dbReference>
<accession>A0A2N3V317</accession>
<protein>
    <submittedName>
        <fullName evidence="2">DinB family protein</fullName>
    </submittedName>
</protein>
<dbReference type="Gene3D" id="1.20.120.450">
    <property type="entry name" value="dinb family like domain"/>
    <property type="match status" value="1"/>
</dbReference>